<evidence type="ECO:0000313" key="4">
    <source>
        <dbReference type="EMBL" id="CAB4738466.1"/>
    </source>
</evidence>
<reference evidence="4" key="1">
    <citation type="submission" date="2020-05" db="EMBL/GenBank/DDBJ databases">
        <authorList>
            <person name="Chiriac C."/>
            <person name="Salcher M."/>
            <person name="Ghai R."/>
            <person name="Kavagutti S V."/>
        </authorList>
    </citation>
    <scope>NUCLEOTIDE SEQUENCE</scope>
</reference>
<protein>
    <submittedName>
        <fullName evidence="4">Unannotated protein</fullName>
    </submittedName>
</protein>
<dbReference type="InterPro" id="IPR029058">
    <property type="entry name" value="AB_hydrolase_fold"/>
</dbReference>
<dbReference type="EMBL" id="CAEZSF010000054">
    <property type="protein sequence ID" value="CAB4535906.1"/>
    <property type="molecule type" value="Genomic_DNA"/>
</dbReference>
<dbReference type="Gene3D" id="3.40.50.1820">
    <property type="entry name" value="alpha/beta hydrolase"/>
    <property type="match status" value="1"/>
</dbReference>
<dbReference type="SUPFAM" id="SSF53474">
    <property type="entry name" value="alpha/beta-Hydrolases"/>
    <property type="match status" value="1"/>
</dbReference>
<dbReference type="EMBL" id="CAEZYU010000031">
    <property type="protein sequence ID" value="CAB4738466.1"/>
    <property type="molecule type" value="Genomic_DNA"/>
</dbReference>
<evidence type="ECO:0000313" key="3">
    <source>
        <dbReference type="EMBL" id="CAB4535906.1"/>
    </source>
</evidence>
<evidence type="ECO:0000259" key="2">
    <source>
        <dbReference type="Pfam" id="PF20434"/>
    </source>
</evidence>
<accession>A0A6J6SU36</accession>
<evidence type="ECO:0000256" key="1">
    <source>
        <dbReference type="ARBA" id="ARBA00022801"/>
    </source>
</evidence>
<name>A0A6J6SU36_9ZZZZ</name>
<sequence length="444" mass="48225">MPRAKSEDQQVRRSRALLRQGLLRSALVINAYRPRKNSPTLTIPSFFPAWLVSEAAPIFLAVTATRTTKQLVGALRDRSNRAAGSGTSSESLLRPSGWVGLGLTAAASVGALGLIRQGQQSAEEFDAALSSLLPEKELQAAPQSVRLGALLPVLNGSSRRRIQRNITFSEHTTSRGKSVKLKLDVYTPLDDPQPGQKRPAVLQIHGGAWVLGSKDEQGIPLLNHLAACGWVGFNADYQLSPKVKYPGHLIDCKRALVWIREHAEEYNVDPNFIVVTGGSAGGHLCALVALTQGDPAFQPGFETADTSVQAAVPFYGVYDLTDRESYNGRQFTDLLTKTVMGVSLDDQPEAWAAYSPIDRITEQAPPMMVIHGDKDVLVPVEGARDFVAALGETSRNPVVYAELHGAQHAFEIFSSFRTVNAVQAVERFLNHIHASYLVSLESSI</sequence>
<gene>
    <name evidence="3" type="ORF">UFOPK1358_00734</name>
    <name evidence="4" type="ORF">UFOPK2766_00865</name>
</gene>
<proteinExistence type="predicted"/>
<keyword evidence="1" id="KW-0378">Hydrolase</keyword>
<organism evidence="4">
    <name type="scientific">freshwater metagenome</name>
    <dbReference type="NCBI Taxonomy" id="449393"/>
    <lineage>
        <taxon>unclassified sequences</taxon>
        <taxon>metagenomes</taxon>
        <taxon>ecological metagenomes</taxon>
    </lineage>
</organism>
<dbReference type="InterPro" id="IPR050300">
    <property type="entry name" value="GDXG_lipolytic_enzyme"/>
</dbReference>
<dbReference type="Pfam" id="PF20434">
    <property type="entry name" value="BD-FAE"/>
    <property type="match status" value="1"/>
</dbReference>
<feature type="domain" description="BD-FAE-like" evidence="2">
    <location>
        <begin position="183"/>
        <end position="390"/>
    </location>
</feature>
<dbReference type="AlphaFoldDB" id="A0A6J6SU36"/>
<dbReference type="PANTHER" id="PTHR48081:SF33">
    <property type="entry name" value="KYNURENINE FORMAMIDASE"/>
    <property type="match status" value="1"/>
</dbReference>
<dbReference type="InterPro" id="IPR049492">
    <property type="entry name" value="BD-FAE-like_dom"/>
</dbReference>
<dbReference type="GO" id="GO:0016787">
    <property type="term" value="F:hydrolase activity"/>
    <property type="evidence" value="ECO:0007669"/>
    <property type="project" value="UniProtKB-KW"/>
</dbReference>
<dbReference type="PANTHER" id="PTHR48081">
    <property type="entry name" value="AB HYDROLASE SUPERFAMILY PROTEIN C4A8.06C"/>
    <property type="match status" value="1"/>
</dbReference>